<evidence type="ECO:0000256" key="4">
    <source>
        <dbReference type="SAM" id="SignalP"/>
    </source>
</evidence>
<dbReference type="Proteomes" id="UP000640052">
    <property type="component" value="Unassembled WGS sequence"/>
</dbReference>
<comment type="caution">
    <text evidence="7">The sequence shown here is derived from an EMBL/GenBank/DDBJ whole genome shotgun (WGS) entry which is preliminary data.</text>
</comment>
<evidence type="ECO:0000313" key="7">
    <source>
        <dbReference type="EMBL" id="GIH26434.1"/>
    </source>
</evidence>
<organism evidence="7 8">
    <name type="scientific">Acrocarpospora phusangensis</name>
    <dbReference type="NCBI Taxonomy" id="1070424"/>
    <lineage>
        <taxon>Bacteria</taxon>
        <taxon>Bacillati</taxon>
        <taxon>Actinomycetota</taxon>
        <taxon>Actinomycetes</taxon>
        <taxon>Streptosporangiales</taxon>
        <taxon>Streptosporangiaceae</taxon>
        <taxon>Acrocarpospora</taxon>
    </lineage>
</organism>
<dbReference type="GO" id="GO:0000272">
    <property type="term" value="P:polysaccharide catabolic process"/>
    <property type="evidence" value="ECO:0007669"/>
    <property type="project" value="UniProtKB-KW"/>
</dbReference>
<keyword evidence="2" id="KW-0378">Hydrolase</keyword>
<dbReference type="PROSITE" id="PS50853">
    <property type="entry name" value="FN3"/>
    <property type="match status" value="1"/>
</dbReference>
<evidence type="ECO:0000256" key="2">
    <source>
        <dbReference type="ARBA" id="ARBA00023295"/>
    </source>
</evidence>
<sequence length="239" mass="25326">MRIVLRALLSAVVAALMIALSPAAAPANVDTSPPSKPTGLRDNCIADFPGAAFCWNPSTDDVAVTGYDVYRQTPSGLLKVGTAPATSFPLFGETGLVTYQTYIYRVQAKDAAGNLSVISDPVSVVARPGMPVPPSCRIEYTTTTFNSTGFFTQVKITNTGGIPMNSWTLTFAFPTTGQQITSGFSAMWTQNGVNVTARNMPWNAVIQPTSSVYIGFYGSHANANPVPAQFRVNGVLCTV</sequence>
<dbReference type="InterPro" id="IPR001919">
    <property type="entry name" value="CBD2"/>
</dbReference>
<dbReference type="Pfam" id="PF00553">
    <property type="entry name" value="CBM_2"/>
    <property type="match status" value="1"/>
</dbReference>
<feature type="chain" id="PRO_5039416887" description="CBM2 domain-containing protein" evidence="4">
    <location>
        <begin position="25"/>
        <end position="239"/>
    </location>
</feature>
<dbReference type="InterPro" id="IPR013783">
    <property type="entry name" value="Ig-like_fold"/>
</dbReference>
<dbReference type="SMART" id="SM00637">
    <property type="entry name" value="CBD_II"/>
    <property type="match status" value="1"/>
</dbReference>
<dbReference type="Gene3D" id="2.60.40.10">
    <property type="entry name" value="Immunoglobulins"/>
    <property type="match status" value="1"/>
</dbReference>
<proteinExistence type="predicted"/>
<evidence type="ECO:0000256" key="1">
    <source>
        <dbReference type="ARBA" id="ARBA00023277"/>
    </source>
</evidence>
<dbReference type="SUPFAM" id="SSF49265">
    <property type="entry name" value="Fibronectin type III"/>
    <property type="match status" value="1"/>
</dbReference>
<dbReference type="CDD" id="cd00063">
    <property type="entry name" value="FN3"/>
    <property type="match status" value="1"/>
</dbReference>
<evidence type="ECO:0000313" key="8">
    <source>
        <dbReference type="Proteomes" id="UP000640052"/>
    </source>
</evidence>
<dbReference type="InterPro" id="IPR012291">
    <property type="entry name" value="CBM2_carb-bd_dom_sf"/>
</dbReference>
<dbReference type="RefSeq" id="WP_204043115.1">
    <property type="nucleotide sequence ID" value="NZ_BOOA01000040.1"/>
</dbReference>
<dbReference type="AlphaFoldDB" id="A0A919ULY2"/>
<keyword evidence="4" id="KW-0732">Signal</keyword>
<keyword evidence="8" id="KW-1185">Reference proteome</keyword>
<name>A0A919ULY2_9ACTN</name>
<reference evidence="7" key="1">
    <citation type="submission" date="2021-01" db="EMBL/GenBank/DDBJ databases">
        <title>Whole genome shotgun sequence of Acrocarpospora phusangensis NBRC 108782.</title>
        <authorList>
            <person name="Komaki H."/>
            <person name="Tamura T."/>
        </authorList>
    </citation>
    <scope>NUCLEOTIDE SEQUENCE</scope>
    <source>
        <strain evidence="7">NBRC 108782</strain>
    </source>
</reference>
<keyword evidence="1" id="KW-0119">Carbohydrate metabolism</keyword>
<dbReference type="GO" id="GO:0030247">
    <property type="term" value="F:polysaccharide binding"/>
    <property type="evidence" value="ECO:0007669"/>
    <property type="project" value="UniProtKB-UniRule"/>
</dbReference>
<accession>A0A919ULY2</accession>
<dbReference type="Gene3D" id="2.60.40.290">
    <property type="match status" value="1"/>
</dbReference>
<dbReference type="InterPro" id="IPR008965">
    <property type="entry name" value="CBM2/CBM3_carb-bd_dom_sf"/>
</dbReference>
<dbReference type="PROSITE" id="PS51173">
    <property type="entry name" value="CBM2"/>
    <property type="match status" value="1"/>
</dbReference>
<gene>
    <name evidence="7" type="ORF">Aph01nite_47440</name>
</gene>
<evidence type="ECO:0000256" key="3">
    <source>
        <dbReference type="ARBA" id="ARBA00023326"/>
    </source>
</evidence>
<dbReference type="InterPro" id="IPR003961">
    <property type="entry name" value="FN3_dom"/>
</dbReference>
<dbReference type="SUPFAM" id="SSF49384">
    <property type="entry name" value="Carbohydrate-binding domain"/>
    <property type="match status" value="1"/>
</dbReference>
<dbReference type="InterPro" id="IPR036116">
    <property type="entry name" value="FN3_sf"/>
</dbReference>
<dbReference type="EMBL" id="BOOA01000040">
    <property type="protein sequence ID" value="GIH26434.1"/>
    <property type="molecule type" value="Genomic_DNA"/>
</dbReference>
<feature type="signal peptide" evidence="4">
    <location>
        <begin position="1"/>
        <end position="24"/>
    </location>
</feature>
<evidence type="ECO:0000259" key="6">
    <source>
        <dbReference type="PROSITE" id="PS51173"/>
    </source>
</evidence>
<keyword evidence="3" id="KW-0624">Polysaccharide degradation</keyword>
<dbReference type="GO" id="GO:0004553">
    <property type="term" value="F:hydrolase activity, hydrolyzing O-glycosyl compounds"/>
    <property type="evidence" value="ECO:0007669"/>
    <property type="project" value="InterPro"/>
</dbReference>
<evidence type="ECO:0008006" key="9">
    <source>
        <dbReference type="Google" id="ProtNLM"/>
    </source>
</evidence>
<feature type="domain" description="Fibronectin type-III" evidence="5">
    <location>
        <begin position="33"/>
        <end position="129"/>
    </location>
</feature>
<evidence type="ECO:0000259" key="5">
    <source>
        <dbReference type="PROSITE" id="PS50853"/>
    </source>
</evidence>
<keyword evidence="2" id="KW-0326">Glycosidase</keyword>
<feature type="domain" description="CBM2" evidence="6">
    <location>
        <begin position="129"/>
        <end position="239"/>
    </location>
</feature>
<protein>
    <recommendedName>
        <fullName evidence="9">CBM2 domain-containing protein</fullName>
    </recommendedName>
</protein>